<dbReference type="AlphaFoldDB" id="A0A1I1B3S9"/>
<dbReference type="Proteomes" id="UP000198790">
    <property type="component" value="Unassembled WGS sequence"/>
</dbReference>
<dbReference type="EMBL" id="FOKK01000010">
    <property type="protein sequence ID" value="SFB44286.1"/>
    <property type="molecule type" value="Genomic_DNA"/>
</dbReference>
<reference evidence="1 2" key="1">
    <citation type="submission" date="2016-10" db="EMBL/GenBank/DDBJ databases">
        <authorList>
            <person name="de Groot N.N."/>
        </authorList>
    </citation>
    <scope>NUCLEOTIDE SEQUENCE [LARGE SCALE GENOMIC DNA]</scope>
    <source>
        <strain evidence="1 2">DSM 23399</strain>
    </source>
</reference>
<gene>
    <name evidence="1" type="ORF">SAMN04489723_110116</name>
</gene>
<evidence type="ECO:0000313" key="1">
    <source>
        <dbReference type="EMBL" id="SFB44286.1"/>
    </source>
</evidence>
<name>A0A1I1B3S9_9BACT</name>
<sequence length="31" mass="3585">MIIKISKQALEMIFIIITGSVWPLKNNRIIT</sequence>
<accession>A0A1I1B3S9</accession>
<organism evidence="1 2">
    <name type="scientific">Algoriphagus aquimarinus</name>
    <dbReference type="NCBI Taxonomy" id="237018"/>
    <lineage>
        <taxon>Bacteria</taxon>
        <taxon>Pseudomonadati</taxon>
        <taxon>Bacteroidota</taxon>
        <taxon>Cytophagia</taxon>
        <taxon>Cytophagales</taxon>
        <taxon>Cyclobacteriaceae</taxon>
        <taxon>Algoriphagus</taxon>
    </lineage>
</organism>
<keyword evidence="2" id="KW-1185">Reference proteome</keyword>
<evidence type="ECO:0000313" key="2">
    <source>
        <dbReference type="Proteomes" id="UP000198790"/>
    </source>
</evidence>
<proteinExistence type="predicted"/>
<protein>
    <submittedName>
        <fullName evidence="1">Uncharacterized protein</fullName>
    </submittedName>
</protein>